<name>A0A8J2P3K5_9HEXA</name>
<evidence type="ECO:0000313" key="6">
    <source>
        <dbReference type="Proteomes" id="UP000708208"/>
    </source>
</evidence>
<keyword evidence="3" id="KW-0732">Signal</keyword>
<comment type="similarity">
    <text evidence="2">Belongs to the peptidase S1 family. CLIP subfamily.</text>
</comment>
<evidence type="ECO:0000256" key="1">
    <source>
        <dbReference type="ARBA" id="ARBA00023157"/>
    </source>
</evidence>
<proteinExistence type="inferred from homology"/>
<dbReference type="GO" id="GO:0004252">
    <property type="term" value="F:serine-type endopeptidase activity"/>
    <property type="evidence" value="ECO:0007669"/>
    <property type="project" value="InterPro"/>
</dbReference>
<feature type="chain" id="PRO_5035246051" description="Peptidase S1 domain-containing protein" evidence="3">
    <location>
        <begin position="21"/>
        <end position="389"/>
    </location>
</feature>
<evidence type="ECO:0000259" key="4">
    <source>
        <dbReference type="PROSITE" id="PS50240"/>
    </source>
</evidence>
<sequence>MKLLDAIILCIFVFRHLVQINCNLQETESGRTLIVVKKQFKCPKGNFNLTRLGQEVTVFSPNYPFSYPNNINCRFLNLCGHYLLKSISVAHKLVLGIRSGPFNFLSILYPNKKFKCSVKVVRAAVTVNGTVIPGEEGMMPLKPSCGIAKSSSAKVAGGDMVDIGAFPWRCLLQVRMGSTVKKSCTCSIISNQWILSSAHCTLMEDIKNVFIYVGGNSYGAAEAENGLPVAEIMQNSKYGGKQNNDDTSLIRLGQPLEFNESVSPVCLPCKFKGQQFLESQLSVSGFVEMDGTYTLLHKDLMTLERFACMVLLPINSDEICLYEKGKEECDEMGETGSYADYLDPETGLYYAAGIHSWSGFCMTEKKPSVHQNVARYLDWIEMITGQKFC</sequence>
<gene>
    <name evidence="5" type="ORF">AFUS01_LOCUS11896</name>
</gene>
<organism evidence="5 6">
    <name type="scientific">Allacma fusca</name>
    <dbReference type="NCBI Taxonomy" id="39272"/>
    <lineage>
        <taxon>Eukaryota</taxon>
        <taxon>Metazoa</taxon>
        <taxon>Ecdysozoa</taxon>
        <taxon>Arthropoda</taxon>
        <taxon>Hexapoda</taxon>
        <taxon>Collembola</taxon>
        <taxon>Symphypleona</taxon>
        <taxon>Sminthuridae</taxon>
        <taxon>Allacma</taxon>
    </lineage>
</organism>
<comment type="caution">
    <text evidence="5">The sequence shown here is derived from an EMBL/GenBank/DDBJ whole genome shotgun (WGS) entry which is preliminary data.</text>
</comment>
<dbReference type="AlphaFoldDB" id="A0A8J2P3K5"/>
<dbReference type="Proteomes" id="UP000708208">
    <property type="component" value="Unassembled WGS sequence"/>
</dbReference>
<evidence type="ECO:0000256" key="2">
    <source>
        <dbReference type="ARBA" id="ARBA00024195"/>
    </source>
</evidence>
<keyword evidence="1" id="KW-1015">Disulfide bond</keyword>
<feature type="domain" description="Peptidase S1" evidence="4">
    <location>
        <begin position="155"/>
        <end position="385"/>
    </location>
</feature>
<dbReference type="EMBL" id="CAJVCH010092373">
    <property type="protein sequence ID" value="CAG7722780.1"/>
    <property type="molecule type" value="Genomic_DNA"/>
</dbReference>
<dbReference type="Pfam" id="PF00089">
    <property type="entry name" value="Trypsin"/>
    <property type="match status" value="1"/>
</dbReference>
<dbReference type="InterPro" id="IPR001254">
    <property type="entry name" value="Trypsin_dom"/>
</dbReference>
<dbReference type="OrthoDB" id="5597713at2759"/>
<evidence type="ECO:0000256" key="3">
    <source>
        <dbReference type="SAM" id="SignalP"/>
    </source>
</evidence>
<protein>
    <recommendedName>
        <fullName evidence="4">Peptidase S1 domain-containing protein</fullName>
    </recommendedName>
</protein>
<dbReference type="PANTHER" id="PTHR24256">
    <property type="entry name" value="TRYPTASE-RELATED"/>
    <property type="match status" value="1"/>
</dbReference>
<dbReference type="SMART" id="SM00020">
    <property type="entry name" value="Tryp_SPc"/>
    <property type="match status" value="1"/>
</dbReference>
<dbReference type="GO" id="GO:0006508">
    <property type="term" value="P:proteolysis"/>
    <property type="evidence" value="ECO:0007669"/>
    <property type="project" value="InterPro"/>
</dbReference>
<accession>A0A8J2P3K5</accession>
<keyword evidence="6" id="KW-1185">Reference proteome</keyword>
<dbReference type="PROSITE" id="PS50240">
    <property type="entry name" value="TRYPSIN_DOM"/>
    <property type="match status" value="1"/>
</dbReference>
<evidence type="ECO:0000313" key="5">
    <source>
        <dbReference type="EMBL" id="CAG7722780.1"/>
    </source>
</evidence>
<dbReference type="FunFam" id="2.40.10.10:FF:000068">
    <property type="entry name" value="transmembrane protease serine 2"/>
    <property type="match status" value="1"/>
</dbReference>
<reference evidence="5" key="1">
    <citation type="submission" date="2021-06" db="EMBL/GenBank/DDBJ databases">
        <authorList>
            <person name="Hodson N. C."/>
            <person name="Mongue J. A."/>
            <person name="Jaron S. K."/>
        </authorList>
    </citation>
    <scope>NUCLEOTIDE SEQUENCE</scope>
</reference>
<feature type="signal peptide" evidence="3">
    <location>
        <begin position="1"/>
        <end position="20"/>
    </location>
</feature>
<dbReference type="InterPro" id="IPR051487">
    <property type="entry name" value="Ser/Thr_Proteases_Immune/Dev"/>
</dbReference>